<dbReference type="InterPro" id="IPR016084">
    <property type="entry name" value="Haem_Oase-like_multi-hlx"/>
</dbReference>
<sequence>MAKDEISYRCWKKFTVDLVCLQCSPFFVSFAAGTLDAESFRRCISQDLHFFNAFAQAYELAADCVENDDDKKAIGDLRKSALQKSQTNEIVAQAWGIEGSNDRISDATVKYRDFLLAIASGKVEDIQVPIKIATPFEKTKVAAYTLGVIAPCMRLYAEVYHEILSLQDTRDPSHVYKKWTQNYACRDFLKSTMETEDLLDKLSTSLTEEELDEIENLYHQALKLQVELFTAQPISQQTVVPLSRAQELKNRNLTIFCNFDLTCSVVHSTAALADAAFSKFQPVKEKWDYLSTQHVEEVENFLNNVNSGIPLVLGKEYDYDDLRETLEQVAEIEKKANARVEKSGILTGLHLETIKLVGNHIVLHDGCRRFFQKIVKNGSSNIDVHVISQCWSSELIRSAFSSDLDVLNVHSNELAYVASGEIIKKVESLLEKLQSFKEVLRDRKREGEHLTVCIGRDVGDLLCLLEADIGIVINSSPRLMKLGLQFGVKFGRLFPTLVKMQKELAKDSSSNWKPSPGILYTVSSWAEIEAFIFGL</sequence>
<keyword evidence="2" id="KW-1185">Reference proteome</keyword>
<dbReference type="Proteomes" id="UP000030645">
    <property type="component" value="Unassembled WGS sequence"/>
</dbReference>
<dbReference type="KEGG" id="mnt:21398964"/>
<dbReference type="OrthoDB" id="10255128at2759"/>
<dbReference type="Gene3D" id="3.40.50.1000">
    <property type="entry name" value="HAD superfamily/HAD-like"/>
    <property type="match status" value="1"/>
</dbReference>
<dbReference type="eggNOG" id="ENOG502QQU0">
    <property type="taxonomic scope" value="Eukaryota"/>
</dbReference>
<evidence type="ECO:0000313" key="2">
    <source>
        <dbReference type="Proteomes" id="UP000030645"/>
    </source>
</evidence>
<dbReference type="AlphaFoldDB" id="W9QPC1"/>
<proteinExistence type="predicted"/>
<dbReference type="SUPFAM" id="SSF48613">
    <property type="entry name" value="Heme oxygenase-like"/>
    <property type="match status" value="1"/>
</dbReference>
<protein>
    <recommendedName>
        <fullName evidence="3">Thiaminase-2/PQQC domain-containing protein</fullName>
    </recommendedName>
</protein>
<dbReference type="Gene3D" id="1.20.910.10">
    <property type="entry name" value="Heme oxygenase-like"/>
    <property type="match status" value="1"/>
</dbReference>
<dbReference type="STRING" id="981085.W9QPC1"/>
<accession>W9QPC1</accession>
<evidence type="ECO:0008006" key="3">
    <source>
        <dbReference type="Google" id="ProtNLM"/>
    </source>
</evidence>
<dbReference type="PANTHER" id="PTHR43198:SF9">
    <property type="entry name" value="AMINOPYRIMIDINE AMINOHYDROLASE, MITOCHONDRIAL ISOFORM X1-RELATED"/>
    <property type="match status" value="1"/>
</dbReference>
<gene>
    <name evidence="1" type="ORF">L484_015886</name>
</gene>
<dbReference type="InterPro" id="IPR023214">
    <property type="entry name" value="HAD_sf"/>
</dbReference>
<dbReference type="PANTHER" id="PTHR43198">
    <property type="entry name" value="BIFUNCTIONAL TH2 PROTEIN"/>
    <property type="match status" value="1"/>
</dbReference>
<organism evidence="1 2">
    <name type="scientific">Morus notabilis</name>
    <dbReference type="NCBI Taxonomy" id="981085"/>
    <lineage>
        <taxon>Eukaryota</taxon>
        <taxon>Viridiplantae</taxon>
        <taxon>Streptophyta</taxon>
        <taxon>Embryophyta</taxon>
        <taxon>Tracheophyta</taxon>
        <taxon>Spermatophyta</taxon>
        <taxon>Magnoliopsida</taxon>
        <taxon>eudicotyledons</taxon>
        <taxon>Gunneridae</taxon>
        <taxon>Pentapetalae</taxon>
        <taxon>rosids</taxon>
        <taxon>fabids</taxon>
        <taxon>Rosales</taxon>
        <taxon>Moraceae</taxon>
        <taxon>Moreae</taxon>
        <taxon>Morus</taxon>
    </lineage>
</organism>
<name>W9QPC1_9ROSA</name>
<dbReference type="EMBL" id="KE343920">
    <property type="protein sequence ID" value="EXB46025.1"/>
    <property type="molecule type" value="Genomic_DNA"/>
</dbReference>
<reference evidence="2" key="1">
    <citation type="submission" date="2013-01" db="EMBL/GenBank/DDBJ databases">
        <title>Draft Genome Sequence of a Mulberry Tree, Morus notabilis C.K. Schneid.</title>
        <authorList>
            <person name="He N."/>
            <person name="Zhao S."/>
        </authorList>
    </citation>
    <scope>NUCLEOTIDE SEQUENCE</scope>
</reference>
<dbReference type="SUPFAM" id="SSF56784">
    <property type="entry name" value="HAD-like"/>
    <property type="match status" value="1"/>
</dbReference>
<dbReference type="CDD" id="cd19368">
    <property type="entry name" value="TenA_C_AtTH2-like"/>
    <property type="match status" value="1"/>
</dbReference>
<dbReference type="InterPro" id="IPR050967">
    <property type="entry name" value="Thiamine_Salvage_TenA"/>
</dbReference>
<evidence type="ECO:0000313" key="1">
    <source>
        <dbReference type="EMBL" id="EXB46025.1"/>
    </source>
</evidence>
<dbReference type="GO" id="GO:0005829">
    <property type="term" value="C:cytosol"/>
    <property type="evidence" value="ECO:0007669"/>
    <property type="project" value="TreeGrafter"/>
</dbReference>
<dbReference type="InterPro" id="IPR036412">
    <property type="entry name" value="HAD-like_sf"/>
</dbReference>